<dbReference type="EMBL" id="HBUF01013115">
    <property type="protein sequence ID" value="CAG6608746.1"/>
    <property type="molecule type" value="Transcribed_RNA"/>
</dbReference>
<dbReference type="AlphaFoldDB" id="A0A8D8LNU0"/>
<evidence type="ECO:0000313" key="1">
    <source>
        <dbReference type="EMBL" id="CAG6608746.1"/>
    </source>
</evidence>
<name>A0A8D8LNU0_9HEMI</name>
<sequence length="118" mass="13680">METSDHNFHLRGRHSPYNRFKASRITIYRLIFESTMSYANQGTNYPMTRMCTQYKCQLDSSVRIMVAMTTYRAFLSSKMTITSTKNNKHSGHSYTAIKITNRIIDLKMLAIIITLTVV</sequence>
<accession>A0A8D8LNU0</accession>
<protein>
    <submittedName>
        <fullName evidence="1">Uncharacterized protein</fullName>
    </submittedName>
</protein>
<proteinExistence type="predicted"/>
<organism evidence="1">
    <name type="scientific">Cacopsylla melanoneura</name>
    <dbReference type="NCBI Taxonomy" id="428564"/>
    <lineage>
        <taxon>Eukaryota</taxon>
        <taxon>Metazoa</taxon>
        <taxon>Ecdysozoa</taxon>
        <taxon>Arthropoda</taxon>
        <taxon>Hexapoda</taxon>
        <taxon>Insecta</taxon>
        <taxon>Pterygota</taxon>
        <taxon>Neoptera</taxon>
        <taxon>Paraneoptera</taxon>
        <taxon>Hemiptera</taxon>
        <taxon>Sternorrhyncha</taxon>
        <taxon>Psylloidea</taxon>
        <taxon>Psyllidae</taxon>
        <taxon>Psyllinae</taxon>
        <taxon>Cacopsylla</taxon>
    </lineage>
</organism>
<reference evidence="1" key="1">
    <citation type="submission" date="2021-05" db="EMBL/GenBank/DDBJ databases">
        <authorList>
            <person name="Alioto T."/>
            <person name="Alioto T."/>
            <person name="Gomez Garrido J."/>
        </authorList>
    </citation>
    <scope>NUCLEOTIDE SEQUENCE</scope>
</reference>